<evidence type="ECO:0000313" key="8">
    <source>
        <dbReference type="Proteomes" id="UP001284601"/>
    </source>
</evidence>
<organism evidence="7 8">
    <name type="scientific">Conexibacter stalactiti</name>
    <dbReference type="NCBI Taxonomy" id="1940611"/>
    <lineage>
        <taxon>Bacteria</taxon>
        <taxon>Bacillati</taxon>
        <taxon>Actinomycetota</taxon>
        <taxon>Thermoleophilia</taxon>
        <taxon>Solirubrobacterales</taxon>
        <taxon>Conexibacteraceae</taxon>
        <taxon>Conexibacter</taxon>
    </lineage>
</organism>
<gene>
    <name evidence="7" type="ORF">R7226_27530</name>
</gene>
<name>A0ABU4HZ26_9ACTN</name>
<dbReference type="InterPro" id="IPR050107">
    <property type="entry name" value="ABC_carbohydrate_import_ATPase"/>
</dbReference>
<dbReference type="CDD" id="cd03216">
    <property type="entry name" value="ABC_Carb_Monos_I"/>
    <property type="match status" value="1"/>
</dbReference>
<dbReference type="PROSITE" id="PS50893">
    <property type="entry name" value="ABC_TRANSPORTER_2"/>
    <property type="match status" value="2"/>
</dbReference>
<keyword evidence="1" id="KW-0813">Transport</keyword>
<dbReference type="SUPFAM" id="SSF52540">
    <property type="entry name" value="P-loop containing nucleoside triphosphate hydrolases"/>
    <property type="match status" value="2"/>
</dbReference>
<accession>A0ABU4HZ26</accession>
<keyword evidence="8" id="KW-1185">Reference proteome</keyword>
<dbReference type="RefSeq" id="WP_318600606.1">
    <property type="nucleotide sequence ID" value="NZ_JAWSTH010000121.1"/>
</dbReference>
<dbReference type="Pfam" id="PF00005">
    <property type="entry name" value="ABC_tran"/>
    <property type="match status" value="2"/>
</dbReference>
<protein>
    <submittedName>
        <fullName evidence="7">Sugar ABC transporter ATP-binding protein</fullName>
    </submittedName>
</protein>
<reference evidence="7 8" key="2">
    <citation type="submission" date="2023-10" db="EMBL/GenBank/DDBJ databases">
        <authorList>
            <person name="Han X.F."/>
        </authorList>
    </citation>
    <scope>NUCLEOTIDE SEQUENCE [LARGE SCALE GENOMIC DNA]</scope>
    <source>
        <strain evidence="7 8">KCTC 39840</strain>
    </source>
</reference>
<dbReference type="SMART" id="SM00382">
    <property type="entry name" value="AAA"/>
    <property type="match status" value="2"/>
</dbReference>
<evidence type="ECO:0000256" key="5">
    <source>
        <dbReference type="SAM" id="MobiDB-lite"/>
    </source>
</evidence>
<sequence>MSGISTTTADPGAAPDPQGPPAIEVAGVSKRFGSTCALVDVSFSIPRGEARALLGRNGAGKSTLVSLLTGLDTADEGELRVAGDELRGQDPRIGCVFQRSSLIPALTAAENVLLQHYPRRAGGPIDWSALARTAREHLDAWGIGGLADRPVERLEPIQRKVVEICRALVVEPAVLILDEPTAGLDHTDAERLFAVLDELRARGVTIVYISHHLDEIYRVCDSATVLRDARHVLTSPLAELPMDALVTAMVGDEPPAAAAARARAGDASGERLLSVRDVRVGERVGPVSFELRAGECLGIAGLEGSGKADFARSLAGLLPRAGEVTVRGRAVAQGSVPAALDAGIGFVPEDRHVDGLVPQLDVSENATMTVAPRLARRLLGVLPGVSRRGERDRVFGELARQWRIVAASPRQEISQLSGGNQQKCVMARALATGPDLLVLVNPTAGVDVSAKGSIVTTLGEVLDRGAGVLVASEDPDDFVLCDRIVVMFKGRIHTELTSGWTEADLVSAMQGAEL</sequence>
<evidence type="ECO:0000256" key="2">
    <source>
        <dbReference type="ARBA" id="ARBA00022737"/>
    </source>
</evidence>
<dbReference type="InterPro" id="IPR003593">
    <property type="entry name" value="AAA+_ATPase"/>
</dbReference>
<dbReference type="PANTHER" id="PTHR43790:SF9">
    <property type="entry name" value="GALACTOFURANOSE TRANSPORTER ATP-BINDING PROTEIN YTFR"/>
    <property type="match status" value="1"/>
</dbReference>
<reference evidence="8" key="1">
    <citation type="submission" date="2023-07" db="EMBL/GenBank/DDBJ databases">
        <title>Conexibacter stalactiti sp. nov., isolated from stalactites in a lava cave and emended description of the genus Conexibacter.</title>
        <authorList>
            <person name="Lee S.D."/>
        </authorList>
    </citation>
    <scope>NUCLEOTIDE SEQUENCE [LARGE SCALE GENOMIC DNA]</scope>
    <source>
        <strain evidence="8">KCTC 39840</strain>
    </source>
</reference>
<feature type="region of interest" description="Disordered" evidence="5">
    <location>
        <begin position="1"/>
        <end position="21"/>
    </location>
</feature>
<dbReference type="Gene3D" id="3.40.50.300">
    <property type="entry name" value="P-loop containing nucleotide triphosphate hydrolases"/>
    <property type="match status" value="2"/>
</dbReference>
<dbReference type="EMBL" id="JAWSTH010000121">
    <property type="protein sequence ID" value="MDW5598139.1"/>
    <property type="molecule type" value="Genomic_DNA"/>
</dbReference>
<dbReference type="InterPro" id="IPR027417">
    <property type="entry name" value="P-loop_NTPase"/>
</dbReference>
<keyword evidence="4 7" id="KW-0067">ATP-binding</keyword>
<dbReference type="GO" id="GO:0005524">
    <property type="term" value="F:ATP binding"/>
    <property type="evidence" value="ECO:0007669"/>
    <property type="project" value="UniProtKB-KW"/>
</dbReference>
<dbReference type="InterPro" id="IPR003439">
    <property type="entry name" value="ABC_transporter-like_ATP-bd"/>
</dbReference>
<dbReference type="Proteomes" id="UP001284601">
    <property type="component" value="Unassembled WGS sequence"/>
</dbReference>
<evidence type="ECO:0000259" key="6">
    <source>
        <dbReference type="PROSITE" id="PS50893"/>
    </source>
</evidence>
<evidence type="ECO:0000313" key="7">
    <source>
        <dbReference type="EMBL" id="MDW5598139.1"/>
    </source>
</evidence>
<feature type="domain" description="ABC transporter" evidence="6">
    <location>
        <begin position="23"/>
        <end position="253"/>
    </location>
</feature>
<comment type="caution">
    <text evidence="7">The sequence shown here is derived from an EMBL/GenBank/DDBJ whole genome shotgun (WGS) entry which is preliminary data.</text>
</comment>
<keyword evidence="2" id="KW-0677">Repeat</keyword>
<evidence type="ECO:0000256" key="1">
    <source>
        <dbReference type="ARBA" id="ARBA00022448"/>
    </source>
</evidence>
<feature type="domain" description="ABC transporter" evidence="6">
    <location>
        <begin position="262"/>
        <end position="514"/>
    </location>
</feature>
<dbReference type="CDD" id="cd03215">
    <property type="entry name" value="ABC_Carb_Monos_II"/>
    <property type="match status" value="1"/>
</dbReference>
<evidence type="ECO:0000256" key="3">
    <source>
        <dbReference type="ARBA" id="ARBA00022741"/>
    </source>
</evidence>
<keyword evidence="3" id="KW-0547">Nucleotide-binding</keyword>
<proteinExistence type="predicted"/>
<dbReference type="PANTHER" id="PTHR43790">
    <property type="entry name" value="CARBOHYDRATE TRANSPORT ATP-BINDING PROTEIN MG119-RELATED"/>
    <property type="match status" value="1"/>
</dbReference>
<evidence type="ECO:0000256" key="4">
    <source>
        <dbReference type="ARBA" id="ARBA00022840"/>
    </source>
</evidence>